<dbReference type="PANTHER" id="PTHR42663">
    <property type="entry name" value="HYDROLASE C777.06C-RELATED-RELATED"/>
    <property type="match status" value="1"/>
</dbReference>
<protein>
    <submittedName>
        <fullName evidence="2">Phosphoribosyl 1,2-cyclic phosphate phosphodiesterase</fullName>
    </submittedName>
</protein>
<dbReference type="PANTHER" id="PTHR42663:SF6">
    <property type="entry name" value="HYDROLASE C777.06C-RELATED"/>
    <property type="match status" value="1"/>
</dbReference>
<reference evidence="2 3" key="1">
    <citation type="submission" date="2016-11" db="EMBL/GenBank/DDBJ databases">
        <authorList>
            <person name="Jaros S."/>
            <person name="Januszkiewicz K."/>
            <person name="Wedrychowicz H."/>
        </authorList>
    </citation>
    <scope>NUCLEOTIDE SEQUENCE [LARGE SCALE GENOMIC DNA]</scope>
    <source>
        <strain evidence="2 3">DSM 26910</strain>
    </source>
</reference>
<dbReference type="STRING" id="1484053.SAMN05444274_101231"/>
<evidence type="ECO:0000313" key="2">
    <source>
        <dbReference type="EMBL" id="SHE38418.1"/>
    </source>
</evidence>
<dbReference type="Proteomes" id="UP000184164">
    <property type="component" value="Unassembled WGS sequence"/>
</dbReference>
<dbReference type="InterPro" id="IPR001279">
    <property type="entry name" value="Metallo-B-lactamas"/>
</dbReference>
<keyword evidence="3" id="KW-1185">Reference proteome</keyword>
<dbReference type="Gene3D" id="3.60.15.10">
    <property type="entry name" value="Ribonuclease Z/Hydroxyacylglutathione hydrolase-like"/>
    <property type="match status" value="1"/>
</dbReference>
<dbReference type="CDD" id="cd16279">
    <property type="entry name" value="metallo-hydrolase-like_MBL-fold"/>
    <property type="match status" value="1"/>
</dbReference>
<dbReference type="Pfam" id="PF12706">
    <property type="entry name" value="Lactamase_B_2"/>
    <property type="match status" value="1"/>
</dbReference>
<accession>A0A1M4T1T9</accession>
<proteinExistence type="predicted"/>
<name>A0A1M4T1T9_9BACT</name>
<dbReference type="InterPro" id="IPR036866">
    <property type="entry name" value="RibonucZ/Hydroxyglut_hydro"/>
</dbReference>
<feature type="domain" description="Metallo-beta-lactamase" evidence="1">
    <location>
        <begin position="42"/>
        <end position="231"/>
    </location>
</feature>
<dbReference type="SMART" id="SM00849">
    <property type="entry name" value="Lactamase_B"/>
    <property type="match status" value="1"/>
</dbReference>
<evidence type="ECO:0000313" key="3">
    <source>
        <dbReference type="Proteomes" id="UP000184164"/>
    </source>
</evidence>
<evidence type="ECO:0000259" key="1">
    <source>
        <dbReference type="SMART" id="SM00849"/>
    </source>
</evidence>
<sequence>MLNNNTFEIEATFLGTGTSQGVPVIACNCHVCQSADPRDNRLRSSLLLKINGQNFVIDAGPDFRQQMLRENVNHLRAILLTHEHADHIFGLDDIRSFNWVQKRPTDIFAEKRVQNSIKRIFDYVFAENKYPGVPMMELHQVENRPFDIDGIEFVPIRCFHYKLPVYGYRVGKLSYITDTNFIPDEELEKLKGTQILILNALRKEKHISHFNLQQALEVIARVNPGVAYLTHVSHAFGTHEEIQAMLPDNVFIAYDGQKIHLNG</sequence>
<gene>
    <name evidence="2" type="ORF">SAMN05444274_101231</name>
</gene>
<dbReference type="RefSeq" id="WP_245820155.1">
    <property type="nucleotide sequence ID" value="NZ_FQUM01000001.1"/>
</dbReference>
<dbReference type="AlphaFoldDB" id="A0A1M4T1T9"/>
<dbReference type="SUPFAM" id="SSF56281">
    <property type="entry name" value="Metallo-hydrolase/oxidoreductase"/>
    <property type="match status" value="1"/>
</dbReference>
<dbReference type="EMBL" id="FQUM01000001">
    <property type="protein sequence ID" value="SHE38418.1"/>
    <property type="molecule type" value="Genomic_DNA"/>
</dbReference>
<organism evidence="2 3">
    <name type="scientific">Mariniphaga anaerophila</name>
    <dbReference type="NCBI Taxonomy" id="1484053"/>
    <lineage>
        <taxon>Bacteria</taxon>
        <taxon>Pseudomonadati</taxon>
        <taxon>Bacteroidota</taxon>
        <taxon>Bacteroidia</taxon>
        <taxon>Marinilabiliales</taxon>
        <taxon>Prolixibacteraceae</taxon>
        <taxon>Mariniphaga</taxon>
    </lineage>
</organism>